<dbReference type="PANTHER" id="PTHR30222">
    <property type="entry name" value="SPERMIDINE/PUTRESCINE-BINDING PERIPLASMIC PROTEIN"/>
    <property type="match status" value="1"/>
</dbReference>
<dbReference type="PANTHER" id="PTHR30222:SF17">
    <property type="entry name" value="SPERMIDINE_PUTRESCINE-BINDING PERIPLASMIC PROTEIN"/>
    <property type="match status" value="1"/>
</dbReference>
<dbReference type="InterPro" id="IPR001188">
    <property type="entry name" value="Sperm_putr-bd"/>
</dbReference>
<keyword evidence="3 5" id="KW-0732">Signal</keyword>
<comment type="subcellular location">
    <subcellularLocation>
        <location evidence="1">Periplasm</location>
    </subcellularLocation>
</comment>
<evidence type="ECO:0000256" key="3">
    <source>
        <dbReference type="ARBA" id="ARBA00022729"/>
    </source>
</evidence>
<keyword evidence="4" id="KW-0574">Periplasm</keyword>
<dbReference type="Gene3D" id="3.40.190.10">
    <property type="entry name" value="Periplasmic binding protein-like II"/>
    <property type="match status" value="2"/>
</dbReference>
<evidence type="ECO:0000256" key="2">
    <source>
        <dbReference type="ARBA" id="ARBA00022448"/>
    </source>
</evidence>
<dbReference type="PRINTS" id="PR00909">
    <property type="entry name" value="SPERMDNBNDNG"/>
</dbReference>
<evidence type="ECO:0000313" key="6">
    <source>
        <dbReference type="EMBL" id="GHD59810.1"/>
    </source>
</evidence>
<keyword evidence="7" id="KW-1185">Reference proteome</keyword>
<comment type="caution">
    <text evidence="6">The sequence shown here is derived from an EMBL/GenBank/DDBJ whole genome shotgun (WGS) entry which is preliminary data.</text>
</comment>
<dbReference type="AlphaFoldDB" id="A0A919CRM2"/>
<evidence type="ECO:0000313" key="7">
    <source>
        <dbReference type="Proteomes" id="UP000630353"/>
    </source>
</evidence>
<dbReference type="PROSITE" id="PS51318">
    <property type="entry name" value="TAT"/>
    <property type="match status" value="1"/>
</dbReference>
<reference evidence="6" key="1">
    <citation type="journal article" date="2014" name="Int. J. Syst. Evol. Microbiol.">
        <title>Complete genome sequence of Corynebacterium casei LMG S-19264T (=DSM 44701T), isolated from a smear-ripened cheese.</title>
        <authorList>
            <consortium name="US DOE Joint Genome Institute (JGI-PGF)"/>
            <person name="Walter F."/>
            <person name="Albersmeier A."/>
            <person name="Kalinowski J."/>
            <person name="Ruckert C."/>
        </authorList>
    </citation>
    <scope>NUCLEOTIDE SEQUENCE</scope>
    <source>
        <strain evidence="6">KCTC 42651</strain>
    </source>
</reference>
<accession>A0A919CRM2</accession>
<dbReference type="GO" id="GO:0042597">
    <property type="term" value="C:periplasmic space"/>
    <property type="evidence" value="ECO:0007669"/>
    <property type="project" value="UniProtKB-SubCell"/>
</dbReference>
<dbReference type="GO" id="GO:0019808">
    <property type="term" value="F:polyamine binding"/>
    <property type="evidence" value="ECO:0007669"/>
    <property type="project" value="InterPro"/>
</dbReference>
<evidence type="ECO:0000256" key="5">
    <source>
        <dbReference type="SAM" id="SignalP"/>
    </source>
</evidence>
<protein>
    <submittedName>
        <fullName evidence="6">Putrescine-binding periplasmic protein</fullName>
    </submittedName>
</protein>
<proteinExistence type="predicted"/>
<reference evidence="6" key="2">
    <citation type="submission" date="2020-09" db="EMBL/GenBank/DDBJ databases">
        <authorList>
            <person name="Sun Q."/>
            <person name="Kim S."/>
        </authorList>
    </citation>
    <scope>NUCLEOTIDE SEQUENCE</scope>
    <source>
        <strain evidence="6">KCTC 42651</strain>
    </source>
</reference>
<dbReference type="Proteomes" id="UP000630353">
    <property type="component" value="Unassembled WGS sequence"/>
</dbReference>
<sequence length="379" mass="41357">MTKITRRTVLRGSAAVAASALAAPVVLRAHDALASSGTVNVFAWGDYVQPNMIEKFQKDTGITINLSTYGSNDEAEQKLKAAGGKGFDVIFPSVTNVPNYRADGSMLLQPIDESKVMMDNIIPSMVRDSIALGGVQDGKRVALPFNWGTEAVTFDSSVHKMSDAEVSFGSLWADGLDKKAAFRQKSVIMGTGLYLDAIGKVKSNRMLDVYKSEDDAKRVWDAVATFVIEHKKNVGAFWNNATEATNAFTQAGCTIGQTWDTTGIKLGWDVDKKWKYRMPKEGGITWMDSVAIPSGAANVEQAYAFINALYDGAMAGLHVQNTGYNSAATKAADFAGEQYAKTFGEIYTAETLSNLWWWQADTPWFAPMRQVYVDKITNA</sequence>
<keyword evidence="2" id="KW-0813">Transport</keyword>
<dbReference type="InterPro" id="IPR006311">
    <property type="entry name" value="TAT_signal"/>
</dbReference>
<dbReference type="EMBL" id="BMZS01000011">
    <property type="protein sequence ID" value="GHD59810.1"/>
    <property type="molecule type" value="Genomic_DNA"/>
</dbReference>
<name>A0A919CRM2_9PROT</name>
<dbReference type="RefSeq" id="WP_189993854.1">
    <property type="nucleotide sequence ID" value="NZ_BMZS01000011.1"/>
</dbReference>
<dbReference type="GO" id="GO:0015846">
    <property type="term" value="P:polyamine transport"/>
    <property type="evidence" value="ECO:0007669"/>
    <property type="project" value="InterPro"/>
</dbReference>
<gene>
    <name evidence="6" type="ORF">GCM10017083_44870</name>
</gene>
<feature type="chain" id="PRO_5036766423" evidence="5">
    <location>
        <begin position="23"/>
        <end position="379"/>
    </location>
</feature>
<dbReference type="SUPFAM" id="SSF53850">
    <property type="entry name" value="Periplasmic binding protein-like II"/>
    <property type="match status" value="1"/>
</dbReference>
<evidence type="ECO:0000256" key="1">
    <source>
        <dbReference type="ARBA" id="ARBA00004418"/>
    </source>
</evidence>
<feature type="signal peptide" evidence="5">
    <location>
        <begin position="1"/>
        <end position="22"/>
    </location>
</feature>
<evidence type="ECO:0000256" key="4">
    <source>
        <dbReference type="ARBA" id="ARBA00022764"/>
    </source>
</evidence>
<dbReference type="InterPro" id="IPR006059">
    <property type="entry name" value="SBP"/>
</dbReference>
<dbReference type="Pfam" id="PF13416">
    <property type="entry name" value="SBP_bac_8"/>
    <property type="match status" value="1"/>
</dbReference>
<organism evidence="6 7">
    <name type="scientific">Thalassobaculum fulvum</name>
    <dbReference type="NCBI Taxonomy" id="1633335"/>
    <lineage>
        <taxon>Bacteria</taxon>
        <taxon>Pseudomonadati</taxon>
        <taxon>Pseudomonadota</taxon>
        <taxon>Alphaproteobacteria</taxon>
        <taxon>Rhodospirillales</taxon>
        <taxon>Thalassobaculaceae</taxon>
        <taxon>Thalassobaculum</taxon>
    </lineage>
</organism>